<dbReference type="GeneID" id="25361759"/>
<name>A0A074XXT5_AURSE</name>
<protein>
    <recommendedName>
        <fullName evidence="3">Glycosyltransferase family 2 protein</fullName>
    </recommendedName>
</protein>
<dbReference type="InParanoid" id="A0A074XXT5"/>
<sequence length="277" mass="31509">MNVTSPFKPRLDRGYEPISELDIVVSMFKESPSAIKETAERLKRLPEIGPRSPRLIVYTKNPSANVDELLKQTGATRVVQLPNVGREGHTYLHHIVEQWDDLAAHTFFLQADIHNPREFFPRVRDYYTPQTGMLSLGFSGQTCNCRGCSDRFGWWDDLLVPVVWSQAMNETCTDQQMLLSYKGQFVASAARLRGNERSLYKTLRTALEDPGNFVHQEDYLQGRPDSMNAPVFGYTLERLWSVLLQCSEERIAAHCPTLLSGTRRGGSKEDCQCFDVS</sequence>
<reference evidence="1 2" key="1">
    <citation type="journal article" date="2014" name="BMC Genomics">
        <title>Genome sequencing of four Aureobasidium pullulans varieties: biotechnological potential, stress tolerance, and description of new species.</title>
        <authorList>
            <person name="Gostin Ar C."/>
            <person name="Ohm R.A."/>
            <person name="Kogej T."/>
            <person name="Sonjak S."/>
            <person name="Turk M."/>
            <person name="Zajc J."/>
            <person name="Zalar P."/>
            <person name="Grube M."/>
            <person name="Sun H."/>
            <person name="Han J."/>
            <person name="Sharma A."/>
            <person name="Chiniquy J."/>
            <person name="Ngan C.Y."/>
            <person name="Lipzen A."/>
            <person name="Barry K."/>
            <person name="Grigoriev I.V."/>
            <person name="Gunde-Cimerman N."/>
        </authorList>
    </citation>
    <scope>NUCLEOTIDE SEQUENCE [LARGE SCALE GENOMIC DNA]</scope>
    <source>
        <strain evidence="1 2">EXF-2481</strain>
    </source>
</reference>
<evidence type="ECO:0000313" key="1">
    <source>
        <dbReference type="EMBL" id="KEQ90285.1"/>
    </source>
</evidence>
<dbReference type="STRING" id="1043005.A0A074XXT5"/>
<accession>A0A074XXT5</accession>
<evidence type="ECO:0008006" key="3">
    <source>
        <dbReference type="Google" id="ProtNLM"/>
    </source>
</evidence>
<dbReference type="HOGENOM" id="CLU_070890_1_0_1"/>
<gene>
    <name evidence="1" type="ORF">AUEXF2481DRAFT_103446</name>
</gene>
<dbReference type="RefSeq" id="XP_013338770.1">
    <property type="nucleotide sequence ID" value="XM_013483316.1"/>
</dbReference>
<dbReference type="EMBL" id="KL584795">
    <property type="protein sequence ID" value="KEQ90285.1"/>
    <property type="molecule type" value="Genomic_DNA"/>
</dbReference>
<dbReference type="OMA" id="PRINDIY"/>
<dbReference type="Proteomes" id="UP000030641">
    <property type="component" value="Unassembled WGS sequence"/>
</dbReference>
<keyword evidence="2" id="KW-1185">Reference proteome</keyword>
<evidence type="ECO:0000313" key="2">
    <source>
        <dbReference type="Proteomes" id="UP000030641"/>
    </source>
</evidence>
<dbReference type="AlphaFoldDB" id="A0A074XXT5"/>
<proteinExistence type="predicted"/>
<dbReference type="OrthoDB" id="28755at2759"/>
<dbReference type="PANTHER" id="PTHR37490:SF1">
    <property type="entry name" value="GLYCOSYLTRANSFERASE 2-LIKE DOMAIN-CONTAINING PROTEIN"/>
    <property type="match status" value="1"/>
</dbReference>
<organism evidence="1 2">
    <name type="scientific">Aureobasidium subglaciale (strain EXF-2481)</name>
    <name type="common">Aureobasidium pullulans var. subglaciale</name>
    <dbReference type="NCBI Taxonomy" id="1043005"/>
    <lineage>
        <taxon>Eukaryota</taxon>
        <taxon>Fungi</taxon>
        <taxon>Dikarya</taxon>
        <taxon>Ascomycota</taxon>
        <taxon>Pezizomycotina</taxon>
        <taxon>Dothideomycetes</taxon>
        <taxon>Dothideomycetidae</taxon>
        <taxon>Dothideales</taxon>
        <taxon>Saccotheciaceae</taxon>
        <taxon>Aureobasidium</taxon>
    </lineage>
</organism>
<dbReference type="PANTHER" id="PTHR37490">
    <property type="entry name" value="EXPRESSED PROTEIN"/>
    <property type="match status" value="1"/>
</dbReference>